<dbReference type="Proteomes" id="UP001279734">
    <property type="component" value="Unassembled WGS sequence"/>
</dbReference>
<dbReference type="InterPro" id="IPR019320">
    <property type="entry name" value="BORCS8"/>
</dbReference>
<dbReference type="PANTHER" id="PTHR21146">
    <property type="entry name" value="MEF2B PROTEIN"/>
    <property type="match status" value="1"/>
</dbReference>
<evidence type="ECO:0000256" key="4">
    <source>
        <dbReference type="ARBA" id="ARBA00023228"/>
    </source>
</evidence>
<dbReference type="AlphaFoldDB" id="A0AAD3SIU9"/>
<dbReference type="PANTHER" id="PTHR21146:SF0">
    <property type="entry name" value="BLOC-1-RELATED COMPLEX SUBUNIT 8"/>
    <property type="match status" value="1"/>
</dbReference>
<evidence type="ECO:0000256" key="1">
    <source>
        <dbReference type="ARBA" id="ARBA00004656"/>
    </source>
</evidence>
<name>A0AAD3SIU9_NEPGR</name>
<feature type="compositionally biased region" description="Low complexity" evidence="5">
    <location>
        <begin position="189"/>
        <end position="198"/>
    </location>
</feature>
<sequence>MYDFSAADGFVELSECMGEMIKYVANEPSVGLYYIQQHAQHAVPNAISLKNNVIKNSRETILHTEDLEDSITIVRSMKECGVPIANEMIGDIKRSLGIMSTKQPIRGLIQQPRLIFQIGGRNSSWGPATWGRNAGSVMQDSEKMGSYLSGVFKSAKQKVGNLKWPQIDLKELRDIKGEVLVSYPDTRISASAGSTSSSKPDEEPEELPLSSQILDEIEEDNNVPTEGAWSYVFSI</sequence>
<evidence type="ECO:0000313" key="7">
    <source>
        <dbReference type="Proteomes" id="UP001279734"/>
    </source>
</evidence>
<evidence type="ECO:0000256" key="5">
    <source>
        <dbReference type="SAM" id="MobiDB-lite"/>
    </source>
</evidence>
<accession>A0AAD3SIU9</accession>
<keyword evidence="4" id="KW-0458">Lysosome</keyword>
<evidence type="ECO:0000256" key="2">
    <source>
        <dbReference type="ARBA" id="ARBA00010463"/>
    </source>
</evidence>
<comment type="similarity">
    <text evidence="2">Belongs to the BORCS8 family.</text>
</comment>
<gene>
    <name evidence="6" type="ORF">Nepgr_013087</name>
</gene>
<evidence type="ECO:0000313" key="6">
    <source>
        <dbReference type="EMBL" id="GMH11246.1"/>
    </source>
</evidence>
<proteinExistence type="inferred from homology"/>
<dbReference type="GO" id="GO:0005765">
    <property type="term" value="C:lysosomal membrane"/>
    <property type="evidence" value="ECO:0007669"/>
    <property type="project" value="UniProtKB-SubCell"/>
</dbReference>
<protein>
    <submittedName>
        <fullName evidence="6">Uncharacterized protein</fullName>
    </submittedName>
</protein>
<comment type="caution">
    <text evidence="6">The sequence shown here is derived from an EMBL/GenBank/DDBJ whole genome shotgun (WGS) entry which is preliminary data.</text>
</comment>
<dbReference type="EMBL" id="BSYO01000011">
    <property type="protein sequence ID" value="GMH11246.1"/>
    <property type="molecule type" value="Genomic_DNA"/>
</dbReference>
<evidence type="ECO:0000256" key="3">
    <source>
        <dbReference type="ARBA" id="ARBA00023136"/>
    </source>
</evidence>
<dbReference type="Pfam" id="PF10167">
    <property type="entry name" value="BORCS8"/>
    <property type="match status" value="1"/>
</dbReference>
<comment type="subcellular location">
    <subcellularLocation>
        <location evidence="1">Lysosome membrane</location>
    </subcellularLocation>
</comment>
<organism evidence="6 7">
    <name type="scientific">Nepenthes gracilis</name>
    <name type="common">Slender pitcher plant</name>
    <dbReference type="NCBI Taxonomy" id="150966"/>
    <lineage>
        <taxon>Eukaryota</taxon>
        <taxon>Viridiplantae</taxon>
        <taxon>Streptophyta</taxon>
        <taxon>Embryophyta</taxon>
        <taxon>Tracheophyta</taxon>
        <taxon>Spermatophyta</taxon>
        <taxon>Magnoliopsida</taxon>
        <taxon>eudicotyledons</taxon>
        <taxon>Gunneridae</taxon>
        <taxon>Pentapetalae</taxon>
        <taxon>Caryophyllales</taxon>
        <taxon>Nepenthaceae</taxon>
        <taxon>Nepenthes</taxon>
    </lineage>
</organism>
<feature type="region of interest" description="Disordered" evidence="5">
    <location>
        <begin position="189"/>
        <end position="208"/>
    </location>
</feature>
<keyword evidence="7" id="KW-1185">Reference proteome</keyword>
<keyword evidence="3" id="KW-0472">Membrane</keyword>
<reference evidence="6" key="1">
    <citation type="submission" date="2023-05" db="EMBL/GenBank/DDBJ databases">
        <title>Nepenthes gracilis genome sequencing.</title>
        <authorList>
            <person name="Fukushima K."/>
        </authorList>
    </citation>
    <scope>NUCLEOTIDE SEQUENCE</scope>
    <source>
        <strain evidence="6">SING2019-196</strain>
    </source>
</reference>